<evidence type="ECO:0000256" key="2">
    <source>
        <dbReference type="ARBA" id="ARBA00007520"/>
    </source>
</evidence>
<accession>A0ABR4I4J9</accession>
<keyword evidence="9" id="KW-1185">Reference proteome</keyword>
<evidence type="ECO:0000256" key="4">
    <source>
        <dbReference type="ARBA" id="ARBA00022989"/>
    </source>
</evidence>
<protein>
    <submittedName>
        <fullName evidence="8">Major facilitator superfamily-domain-containing protein</fullName>
    </submittedName>
</protein>
<feature type="transmembrane region" description="Helical" evidence="6">
    <location>
        <begin position="404"/>
        <end position="420"/>
    </location>
</feature>
<dbReference type="EMBL" id="JBFXLS010000057">
    <property type="protein sequence ID" value="KAL2822684.1"/>
    <property type="molecule type" value="Genomic_DNA"/>
</dbReference>
<dbReference type="Proteomes" id="UP001610335">
    <property type="component" value="Unassembled WGS sequence"/>
</dbReference>
<comment type="similarity">
    <text evidence="2">Belongs to the major facilitator superfamily. TCR/Tet family.</text>
</comment>
<evidence type="ECO:0000256" key="3">
    <source>
        <dbReference type="ARBA" id="ARBA00022692"/>
    </source>
</evidence>
<feature type="transmembrane region" description="Helical" evidence="6">
    <location>
        <begin position="238"/>
        <end position="261"/>
    </location>
</feature>
<feature type="transmembrane region" description="Helical" evidence="6">
    <location>
        <begin position="139"/>
        <end position="158"/>
    </location>
</feature>
<evidence type="ECO:0000259" key="7">
    <source>
        <dbReference type="PROSITE" id="PS50850"/>
    </source>
</evidence>
<dbReference type="PANTHER" id="PTHR23501:SF193">
    <property type="entry name" value="MULTIDRUG TRANSPORTER, PUTATIVE (AFU_ORTHOLOGUE AFUA_8G00940)-RELATED"/>
    <property type="match status" value="1"/>
</dbReference>
<keyword evidence="4 6" id="KW-1133">Transmembrane helix</keyword>
<gene>
    <name evidence="8" type="ORF">BDW59DRAFT_163666</name>
</gene>
<feature type="transmembrane region" description="Helical" evidence="6">
    <location>
        <begin position="107"/>
        <end position="132"/>
    </location>
</feature>
<keyword evidence="5 6" id="KW-0472">Membrane</keyword>
<feature type="transmembrane region" description="Helical" evidence="6">
    <location>
        <begin position="373"/>
        <end position="392"/>
    </location>
</feature>
<dbReference type="PROSITE" id="PS50850">
    <property type="entry name" value="MFS"/>
    <property type="match status" value="1"/>
</dbReference>
<feature type="transmembrane region" description="Helical" evidence="6">
    <location>
        <begin position="210"/>
        <end position="232"/>
    </location>
</feature>
<dbReference type="InterPro" id="IPR020846">
    <property type="entry name" value="MFS_dom"/>
</dbReference>
<feature type="transmembrane region" description="Helical" evidence="6">
    <location>
        <begin position="170"/>
        <end position="190"/>
    </location>
</feature>
<feature type="transmembrane region" description="Helical" evidence="6">
    <location>
        <begin position="346"/>
        <end position="367"/>
    </location>
</feature>
<sequence>MDPDEDHCLTGYKLYSILSGIMIATILISLDVSIIATAIPAITSQFNSATDIGWYGAAYPLTMCALQPLSGRISTIFSLRWSYLVFFAIFLLGSLLCGAAHSSTMFIVGRAVAGIGGAGVVSGGLSVIALVTPTTQRPLFTGLITSLYAVGTVIAPIIGGAFTSNVSWRWCFYINLPTGAVTLGALLFFFHPPQSTVAVQQKSAIQKIMLLDLVGCALFVPSIVMVFLALHWGGGEYAWQSATIIGLLVGFAVSMLLFILWEMRKGEAAMIPFTLLNDRSVVLSIIFGFLFVGSFVVPVYYLPEWFQIVKDASPMRSGTMLLPLSLYASLRGYFLWSKHVRYYNPWFFIGSTMLYIASGLYTTLTPFSSSSKWIGFQILQGLGCGFAAQMTLLTVQDVLKTRPAIIPVGISTVLFAQYFGSSVMQSVGASIFHNKLVDGLESGAGLNATGVTMLLDAGNLNVKQTALKAFPDRVDAVITAYNDAITTVFYLAVAASALAFVLSTGIKWTNINQAGPSETTDKQPQSEP</sequence>
<dbReference type="InterPro" id="IPR011701">
    <property type="entry name" value="MFS"/>
</dbReference>
<reference evidence="8 9" key="1">
    <citation type="submission" date="2024-07" db="EMBL/GenBank/DDBJ databases">
        <title>Section-level genome sequencing and comparative genomics of Aspergillus sections Usti and Cavernicolus.</title>
        <authorList>
            <consortium name="Lawrence Berkeley National Laboratory"/>
            <person name="Nybo J.L."/>
            <person name="Vesth T.C."/>
            <person name="Theobald S."/>
            <person name="Frisvad J.C."/>
            <person name="Larsen T.O."/>
            <person name="Kjaerboelling I."/>
            <person name="Rothschild-Mancinelli K."/>
            <person name="Lyhne E.K."/>
            <person name="Kogle M.E."/>
            <person name="Barry K."/>
            <person name="Clum A."/>
            <person name="Na H."/>
            <person name="Ledsgaard L."/>
            <person name="Lin J."/>
            <person name="Lipzen A."/>
            <person name="Kuo A."/>
            <person name="Riley R."/>
            <person name="Mondo S."/>
            <person name="LaButti K."/>
            <person name="Haridas S."/>
            <person name="Pangalinan J."/>
            <person name="Salamov A.A."/>
            <person name="Simmons B.A."/>
            <person name="Magnuson J.K."/>
            <person name="Chen J."/>
            <person name="Drula E."/>
            <person name="Henrissat B."/>
            <person name="Wiebenga A."/>
            <person name="Lubbers R.J."/>
            <person name="Gomes A.C."/>
            <person name="Makela M.R."/>
            <person name="Stajich J."/>
            <person name="Grigoriev I.V."/>
            <person name="Mortensen U.H."/>
            <person name="De vries R.P."/>
            <person name="Baker S.E."/>
            <person name="Andersen M.R."/>
        </authorList>
    </citation>
    <scope>NUCLEOTIDE SEQUENCE [LARGE SCALE GENOMIC DNA]</scope>
    <source>
        <strain evidence="8 9">CBS 600.67</strain>
    </source>
</reference>
<feature type="transmembrane region" description="Helical" evidence="6">
    <location>
        <begin position="281"/>
        <end position="303"/>
    </location>
</feature>
<name>A0ABR4I4J9_9EURO</name>
<comment type="subcellular location">
    <subcellularLocation>
        <location evidence="1">Membrane</location>
        <topology evidence="1">Multi-pass membrane protein</topology>
    </subcellularLocation>
</comment>
<evidence type="ECO:0000256" key="5">
    <source>
        <dbReference type="ARBA" id="ARBA00023136"/>
    </source>
</evidence>
<proteinExistence type="inferred from homology"/>
<feature type="transmembrane region" description="Helical" evidence="6">
    <location>
        <begin position="81"/>
        <end position="101"/>
    </location>
</feature>
<feature type="transmembrane region" description="Helical" evidence="6">
    <location>
        <begin position="484"/>
        <end position="502"/>
    </location>
</feature>
<dbReference type="CDD" id="cd17502">
    <property type="entry name" value="MFS_Azr1_MDR_like"/>
    <property type="match status" value="1"/>
</dbReference>
<dbReference type="InterPro" id="IPR036259">
    <property type="entry name" value="MFS_trans_sf"/>
</dbReference>
<feature type="transmembrane region" description="Helical" evidence="6">
    <location>
        <begin position="12"/>
        <end position="40"/>
    </location>
</feature>
<organism evidence="8 9">
    <name type="scientific">Aspergillus cavernicola</name>
    <dbReference type="NCBI Taxonomy" id="176166"/>
    <lineage>
        <taxon>Eukaryota</taxon>
        <taxon>Fungi</taxon>
        <taxon>Dikarya</taxon>
        <taxon>Ascomycota</taxon>
        <taxon>Pezizomycotina</taxon>
        <taxon>Eurotiomycetes</taxon>
        <taxon>Eurotiomycetidae</taxon>
        <taxon>Eurotiales</taxon>
        <taxon>Aspergillaceae</taxon>
        <taxon>Aspergillus</taxon>
        <taxon>Aspergillus subgen. Nidulantes</taxon>
    </lineage>
</organism>
<keyword evidence="3 6" id="KW-0812">Transmembrane</keyword>
<feature type="transmembrane region" description="Helical" evidence="6">
    <location>
        <begin position="315"/>
        <end position="334"/>
    </location>
</feature>
<evidence type="ECO:0000313" key="8">
    <source>
        <dbReference type="EMBL" id="KAL2822684.1"/>
    </source>
</evidence>
<dbReference type="Gene3D" id="1.20.1250.20">
    <property type="entry name" value="MFS general substrate transporter like domains"/>
    <property type="match status" value="1"/>
</dbReference>
<feature type="domain" description="Major facilitator superfamily (MFS) profile" evidence="7">
    <location>
        <begin position="17"/>
        <end position="511"/>
    </location>
</feature>
<evidence type="ECO:0000256" key="1">
    <source>
        <dbReference type="ARBA" id="ARBA00004141"/>
    </source>
</evidence>
<dbReference type="SUPFAM" id="SSF103473">
    <property type="entry name" value="MFS general substrate transporter"/>
    <property type="match status" value="2"/>
</dbReference>
<evidence type="ECO:0000256" key="6">
    <source>
        <dbReference type="SAM" id="Phobius"/>
    </source>
</evidence>
<evidence type="ECO:0000313" key="9">
    <source>
        <dbReference type="Proteomes" id="UP001610335"/>
    </source>
</evidence>
<dbReference type="Pfam" id="PF07690">
    <property type="entry name" value="MFS_1"/>
    <property type="match status" value="1"/>
</dbReference>
<dbReference type="PANTHER" id="PTHR23501">
    <property type="entry name" value="MAJOR FACILITATOR SUPERFAMILY"/>
    <property type="match status" value="1"/>
</dbReference>
<comment type="caution">
    <text evidence="8">The sequence shown here is derived from an EMBL/GenBank/DDBJ whole genome shotgun (WGS) entry which is preliminary data.</text>
</comment>